<dbReference type="Proteomes" id="UP001153269">
    <property type="component" value="Unassembled WGS sequence"/>
</dbReference>
<protein>
    <submittedName>
        <fullName evidence="2">Uncharacterized protein</fullName>
    </submittedName>
</protein>
<evidence type="ECO:0000256" key="1">
    <source>
        <dbReference type="SAM" id="MobiDB-lite"/>
    </source>
</evidence>
<evidence type="ECO:0000313" key="2">
    <source>
        <dbReference type="EMBL" id="CAB1441514.1"/>
    </source>
</evidence>
<reference evidence="2" key="1">
    <citation type="submission" date="2020-03" db="EMBL/GenBank/DDBJ databases">
        <authorList>
            <person name="Weist P."/>
        </authorList>
    </citation>
    <scope>NUCLEOTIDE SEQUENCE</scope>
</reference>
<gene>
    <name evidence="2" type="ORF">PLEPLA_LOCUS29278</name>
</gene>
<feature type="region of interest" description="Disordered" evidence="1">
    <location>
        <begin position="242"/>
        <end position="265"/>
    </location>
</feature>
<dbReference type="EMBL" id="CADEAL010002658">
    <property type="protein sequence ID" value="CAB1441514.1"/>
    <property type="molecule type" value="Genomic_DNA"/>
</dbReference>
<evidence type="ECO:0000313" key="3">
    <source>
        <dbReference type="Proteomes" id="UP001153269"/>
    </source>
</evidence>
<feature type="non-terminal residue" evidence="2">
    <location>
        <position position="1"/>
    </location>
</feature>
<feature type="region of interest" description="Disordered" evidence="1">
    <location>
        <begin position="149"/>
        <end position="174"/>
    </location>
</feature>
<organism evidence="2 3">
    <name type="scientific">Pleuronectes platessa</name>
    <name type="common">European plaice</name>
    <dbReference type="NCBI Taxonomy" id="8262"/>
    <lineage>
        <taxon>Eukaryota</taxon>
        <taxon>Metazoa</taxon>
        <taxon>Chordata</taxon>
        <taxon>Craniata</taxon>
        <taxon>Vertebrata</taxon>
        <taxon>Euteleostomi</taxon>
        <taxon>Actinopterygii</taxon>
        <taxon>Neopterygii</taxon>
        <taxon>Teleostei</taxon>
        <taxon>Neoteleostei</taxon>
        <taxon>Acanthomorphata</taxon>
        <taxon>Carangaria</taxon>
        <taxon>Pleuronectiformes</taxon>
        <taxon>Pleuronectoidei</taxon>
        <taxon>Pleuronectidae</taxon>
        <taxon>Pleuronectes</taxon>
    </lineage>
</organism>
<comment type="caution">
    <text evidence="2">The sequence shown here is derived from an EMBL/GenBank/DDBJ whole genome shotgun (WGS) entry which is preliminary data.</text>
</comment>
<accession>A0A9N7UXU8</accession>
<proteinExistence type="predicted"/>
<keyword evidence="3" id="KW-1185">Reference proteome</keyword>
<feature type="region of interest" description="Disordered" evidence="1">
    <location>
        <begin position="104"/>
        <end position="124"/>
    </location>
</feature>
<sequence>APHTRAWSQINLEYPVPTKRHSSSLHTRAQCVRQVHTLTQRYHEAAGGCCIDLQAEGSSTKILKLANILMSPAPMARELQRLLEMCLVLDPIRACQLEEISSTAGLNSPIPPQPNSPIHNLTISKPSIPNSPIPNLTISKPSIANSPIPNPPIPNLTISKPSIPTPPSPTSTSQIPLSQPTYIYVSTICMVTLVEFYQTASLFTVWIAVMMSAVMPRELQRTWRDGHPVSFLARYARVKRKESTPKRSLHGARQPWGSAALQPPV</sequence>
<dbReference type="AlphaFoldDB" id="A0A9N7UXU8"/>
<name>A0A9N7UXU8_PLEPL</name>